<keyword evidence="5" id="KW-0479">Metal-binding</keyword>
<sequence>MDANLLLHEPMIPRFNGLPTHSYIAFKTVKLAAPELVWLNPVLNNVAGMSESALLEAFAYVTPDYMPPSGLDARTAQYFLADRYGSRYEACNGGSARCGIRQGWQVKGIGRNPLVAVNIDSDHTHGKLCLIKAIAEAVWGEICHRELPYGAIRTLAIIKTGAWMVADYGLPGSQRQPCALVVREIAIRPAHFERATFFWPEPGFLALRDDDARRVQQAVEALTSFLPAGDKGLFAGLACFVERMACQIAVSRIKGIPHGSLTSSNIAIDGRFLDFGTMSAVPDFANYVLAAGQGGVWDDHRQIAEWLRHIALFINKYHPEGLDRQQLNTLTALFYARLESEENRACALQVGLQGSEAFLIAQGSNIKQALRAGKSQPRALHGFDNSHFIGQLEKILQPLGIAAASSMFPLRSERFSLYTLTRAIAQAVAQQGAGRDAIDALIADYTSPEPSDA</sequence>
<dbReference type="InterPro" id="IPR003846">
    <property type="entry name" value="SelO"/>
</dbReference>
<evidence type="ECO:0000256" key="5">
    <source>
        <dbReference type="ARBA" id="ARBA00022723"/>
    </source>
</evidence>
<evidence type="ECO:0000256" key="2">
    <source>
        <dbReference type="ARBA" id="ARBA00009747"/>
    </source>
</evidence>
<gene>
    <name evidence="9" type="ORF">FHU10_2935</name>
</gene>
<keyword evidence="7" id="KW-0067">ATP-binding</keyword>
<comment type="similarity">
    <text evidence="2">Belongs to the SELO family.</text>
</comment>
<reference evidence="9" key="1">
    <citation type="submission" date="2019-06" db="EMBL/GenBank/DDBJ databases">
        <authorList>
            <person name="Deangelis K."/>
            <person name="Huntemann M."/>
            <person name="Clum A."/>
            <person name="Pillay M."/>
            <person name="Palaniappan K."/>
            <person name="Varghese N."/>
            <person name="Mikhailova N."/>
            <person name="Stamatis D."/>
            <person name="Reddy T."/>
            <person name="Daum C."/>
            <person name="Shapiro N."/>
            <person name="Ivanova N."/>
            <person name="Kyrpides N."/>
            <person name="Woyke T."/>
        </authorList>
    </citation>
    <scope>NUCLEOTIDE SEQUENCE [LARGE SCALE GENOMIC DNA]</scope>
    <source>
        <strain evidence="9">128R</strain>
    </source>
</reference>
<accession>A0A559T6Y2</accession>
<dbReference type="OrthoDB" id="8482295at2"/>
<evidence type="ECO:0000256" key="4">
    <source>
        <dbReference type="ARBA" id="ARBA00022695"/>
    </source>
</evidence>
<dbReference type="Pfam" id="PF02696">
    <property type="entry name" value="SelO"/>
    <property type="match status" value="1"/>
</dbReference>
<keyword evidence="3" id="KW-0808">Transferase</keyword>
<evidence type="ECO:0000256" key="1">
    <source>
        <dbReference type="ARBA" id="ARBA00001946"/>
    </source>
</evidence>
<evidence type="ECO:0000256" key="8">
    <source>
        <dbReference type="ARBA" id="ARBA00022842"/>
    </source>
</evidence>
<organism evidence="9">
    <name type="scientific">Serratia fonticola</name>
    <dbReference type="NCBI Taxonomy" id="47917"/>
    <lineage>
        <taxon>Bacteria</taxon>
        <taxon>Pseudomonadati</taxon>
        <taxon>Pseudomonadota</taxon>
        <taxon>Gammaproteobacteria</taxon>
        <taxon>Enterobacterales</taxon>
        <taxon>Yersiniaceae</taxon>
        <taxon>Serratia</taxon>
    </lineage>
</organism>
<evidence type="ECO:0000256" key="7">
    <source>
        <dbReference type="ARBA" id="ARBA00022840"/>
    </source>
</evidence>
<dbReference type="AlphaFoldDB" id="A0A559T6Y2"/>
<dbReference type="EMBL" id="VISQ01000001">
    <property type="protein sequence ID" value="TVZ70367.1"/>
    <property type="molecule type" value="Genomic_DNA"/>
</dbReference>
<evidence type="ECO:0000256" key="3">
    <source>
        <dbReference type="ARBA" id="ARBA00022679"/>
    </source>
</evidence>
<comment type="caution">
    <text evidence="9">The sequence shown here is derived from an EMBL/GenBank/DDBJ whole genome shotgun (WGS) entry which is preliminary data.</text>
</comment>
<comment type="cofactor">
    <cofactor evidence="1">
        <name>Mg(2+)</name>
        <dbReference type="ChEBI" id="CHEBI:18420"/>
    </cofactor>
</comment>
<name>A0A559T6Y2_SERFO</name>
<keyword evidence="6" id="KW-0547">Nucleotide-binding</keyword>
<keyword evidence="8" id="KW-0460">Magnesium</keyword>
<reference evidence="9" key="2">
    <citation type="submission" date="2019-08" db="EMBL/GenBank/DDBJ databases">
        <title>Investigation of anaerobic lignin degradation for improved lignocellulosic biofuels.</title>
        <authorList>
            <person name="Deangelis K.PhD."/>
        </authorList>
    </citation>
    <scope>NUCLEOTIDE SEQUENCE [LARGE SCALE GENOMIC DNA]</scope>
    <source>
        <strain evidence="9">128R</strain>
    </source>
</reference>
<proteinExistence type="inferred from homology"/>
<evidence type="ECO:0000256" key="6">
    <source>
        <dbReference type="ARBA" id="ARBA00022741"/>
    </source>
</evidence>
<protein>
    <submittedName>
        <fullName evidence="9">YdiU/UPF0061 family uncharacterized protein</fullName>
    </submittedName>
</protein>
<evidence type="ECO:0000313" key="9">
    <source>
        <dbReference type="EMBL" id="TVZ70367.1"/>
    </source>
</evidence>
<keyword evidence="4" id="KW-0548">Nucleotidyltransferase</keyword>